<feature type="DNA-binding region" description="OmpR/PhoB-type" evidence="9">
    <location>
        <begin position="131"/>
        <end position="230"/>
    </location>
</feature>
<dbReference type="PANTHER" id="PTHR48111:SF39">
    <property type="entry name" value="TRANSCRIPTIONAL REGULATORY PROTEIN CPXR"/>
    <property type="match status" value="1"/>
</dbReference>
<keyword evidence="5" id="KW-0805">Transcription regulation</keyword>
<dbReference type="GO" id="GO:0032993">
    <property type="term" value="C:protein-DNA complex"/>
    <property type="evidence" value="ECO:0007669"/>
    <property type="project" value="TreeGrafter"/>
</dbReference>
<dbReference type="CDD" id="cd17623">
    <property type="entry name" value="REC_OmpR_CpxR"/>
    <property type="match status" value="1"/>
</dbReference>
<sequence>MSEAHILLVDDDQELTDLLMDYLEAEGLVVSVANSGEAALKTIESGLKPDLAVLDIMMPGISGLALLQQLRPAWSVPVIMLTGRGEDIDRILGLEMGADDYLSKPCNPRELLARIRAVLRRAHGTMPAPKGSRLTCWGITLDPTKREVSYGADCIDMTSAEFNVLHQFMQHPGEIISKSALTERVLHRNLTAYDRAIDVHVSRVRQKLAPFIKGQELIKTVRGEGYLLVAEN</sequence>
<keyword evidence="3 8" id="KW-0597">Phosphoprotein</keyword>
<dbReference type="GO" id="GO:0005829">
    <property type="term" value="C:cytosol"/>
    <property type="evidence" value="ECO:0007669"/>
    <property type="project" value="TreeGrafter"/>
</dbReference>
<dbReference type="GO" id="GO:0000156">
    <property type="term" value="F:phosphorelay response regulator activity"/>
    <property type="evidence" value="ECO:0007669"/>
    <property type="project" value="TreeGrafter"/>
</dbReference>
<dbReference type="InterPro" id="IPR016032">
    <property type="entry name" value="Sig_transdc_resp-reg_C-effctor"/>
</dbReference>
<proteinExistence type="predicted"/>
<dbReference type="SMART" id="SM00862">
    <property type="entry name" value="Trans_reg_C"/>
    <property type="match status" value="1"/>
</dbReference>
<keyword evidence="6 9" id="KW-0238">DNA-binding</keyword>
<evidence type="ECO:0000256" key="5">
    <source>
        <dbReference type="ARBA" id="ARBA00023015"/>
    </source>
</evidence>
<comment type="subcellular location">
    <subcellularLocation>
        <location evidence="1">Cytoplasm</location>
    </subcellularLocation>
</comment>
<dbReference type="GO" id="GO:0000976">
    <property type="term" value="F:transcription cis-regulatory region binding"/>
    <property type="evidence" value="ECO:0007669"/>
    <property type="project" value="TreeGrafter"/>
</dbReference>
<evidence type="ECO:0000313" key="13">
    <source>
        <dbReference type="Proteomes" id="UP000324760"/>
    </source>
</evidence>
<name>A0A5P1R812_9GAMM</name>
<dbReference type="Pfam" id="PF00072">
    <property type="entry name" value="Response_reg"/>
    <property type="match status" value="1"/>
</dbReference>
<dbReference type="Gene3D" id="3.40.50.2300">
    <property type="match status" value="1"/>
</dbReference>
<dbReference type="AlphaFoldDB" id="A0A5P1R812"/>
<evidence type="ECO:0000256" key="9">
    <source>
        <dbReference type="PROSITE-ProRule" id="PRU01091"/>
    </source>
</evidence>
<dbReference type="Proteomes" id="UP000324760">
    <property type="component" value="Chromosome"/>
</dbReference>
<evidence type="ECO:0000256" key="7">
    <source>
        <dbReference type="ARBA" id="ARBA00023163"/>
    </source>
</evidence>
<dbReference type="InterPro" id="IPR039420">
    <property type="entry name" value="WalR-like"/>
</dbReference>
<dbReference type="InterPro" id="IPR011006">
    <property type="entry name" value="CheY-like_superfamily"/>
</dbReference>
<evidence type="ECO:0000259" key="10">
    <source>
        <dbReference type="PROSITE" id="PS50110"/>
    </source>
</evidence>
<keyword evidence="7" id="KW-0804">Transcription</keyword>
<keyword evidence="13" id="KW-1185">Reference proteome</keyword>
<dbReference type="PROSITE" id="PS50110">
    <property type="entry name" value="RESPONSE_REGULATORY"/>
    <property type="match status" value="1"/>
</dbReference>
<dbReference type="InterPro" id="IPR036388">
    <property type="entry name" value="WH-like_DNA-bd_sf"/>
</dbReference>
<dbReference type="SUPFAM" id="SSF52172">
    <property type="entry name" value="CheY-like"/>
    <property type="match status" value="1"/>
</dbReference>
<dbReference type="KEGG" id="ncu:F0U83_01130"/>
<evidence type="ECO:0000256" key="2">
    <source>
        <dbReference type="ARBA" id="ARBA00022490"/>
    </source>
</evidence>
<dbReference type="Gene3D" id="6.10.250.690">
    <property type="match status" value="1"/>
</dbReference>
<dbReference type="OrthoDB" id="9802426at2"/>
<protein>
    <submittedName>
        <fullName evidence="12">Response regulator transcription factor</fullName>
    </submittedName>
</protein>
<dbReference type="InterPro" id="IPR058124">
    <property type="entry name" value="CpxR-like_REC"/>
</dbReference>
<evidence type="ECO:0000256" key="3">
    <source>
        <dbReference type="ARBA" id="ARBA00022553"/>
    </source>
</evidence>
<evidence type="ECO:0000259" key="11">
    <source>
        <dbReference type="PROSITE" id="PS51755"/>
    </source>
</evidence>
<dbReference type="InterPro" id="IPR001789">
    <property type="entry name" value="Sig_transdc_resp-reg_receiver"/>
</dbReference>
<gene>
    <name evidence="12" type="ORF">F0U83_01130</name>
</gene>
<feature type="modified residue" description="4-aspartylphosphate" evidence="8">
    <location>
        <position position="55"/>
    </location>
</feature>
<evidence type="ECO:0000313" key="12">
    <source>
        <dbReference type="EMBL" id="QEQ95415.1"/>
    </source>
</evidence>
<dbReference type="Gene3D" id="1.10.10.10">
    <property type="entry name" value="Winged helix-like DNA-binding domain superfamily/Winged helix DNA-binding domain"/>
    <property type="match status" value="1"/>
</dbReference>
<dbReference type="GO" id="GO:0006355">
    <property type="term" value="P:regulation of DNA-templated transcription"/>
    <property type="evidence" value="ECO:0007669"/>
    <property type="project" value="InterPro"/>
</dbReference>
<evidence type="ECO:0000256" key="6">
    <source>
        <dbReference type="ARBA" id="ARBA00023125"/>
    </source>
</evidence>
<evidence type="ECO:0000256" key="4">
    <source>
        <dbReference type="ARBA" id="ARBA00023012"/>
    </source>
</evidence>
<dbReference type="PANTHER" id="PTHR48111">
    <property type="entry name" value="REGULATOR OF RPOS"/>
    <property type="match status" value="1"/>
</dbReference>
<dbReference type="SUPFAM" id="SSF46894">
    <property type="entry name" value="C-terminal effector domain of the bipartite response regulators"/>
    <property type="match status" value="1"/>
</dbReference>
<evidence type="ECO:0000256" key="1">
    <source>
        <dbReference type="ARBA" id="ARBA00004496"/>
    </source>
</evidence>
<dbReference type="InterPro" id="IPR001867">
    <property type="entry name" value="OmpR/PhoB-type_DNA-bd"/>
</dbReference>
<organism evidence="12 13">
    <name type="scientific">Neptunomonas concharum</name>
    <dbReference type="NCBI Taxonomy" id="1031538"/>
    <lineage>
        <taxon>Bacteria</taxon>
        <taxon>Pseudomonadati</taxon>
        <taxon>Pseudomonadota</taxon>
        <taxon>Gammaproteobacteria</taxon>
        <taxon>Oceanospirillales</taxon>
        <taxon>Oceanospirillaceae</taxon>
        <taxon>Neptunomonas</taxon>
    </lineage>
</organism>
<dbReference type="CDD" id="cd00383">
    <property type="entry name" value="trans_reg_C"/>
    <property type="match status" value="1"/>
</dbReference>
<dbReference type="EMBL" id="CP043869">
    <property type="protein sequence ID" value="QEQ95415.1"/>
    <property type="molecule type" value="Genomic_DNA"/>
</dbReference>
<dbReference type="Pfam" id="PF00486">
    <property type="entry name" value="Trans_reg_C"/>
    <property type="match status" value="1"/>
</dbReference>
<evidence type="ECO:0000256" key="8">
    <source>
        <dbReference type="PROSITE-ProRule" id="PRU00169"/>
    </source>
</evidence>
<keyword evidence="2" id="KW-0963">Cytoplasm</keyword>
<dbReference type="PROSITE" id="PS51755">
    <property type="entry name" value="OMPR_PHOB"/>
    <property type="match status" value="1"/>
</dbReference>
<feature type="domain" description="Response regulatory" evidence="10">
    <location>
        <begin position="5"/>
        <end position="119"/>
    </location>
</feature>
<accession>A0A5P1R812</accession>
<dbReference type="SMART" id="SM00448">
    <property type="entry name" value="REC"/>
    <property type="match status" value="1"/>
</dbReference>
<keyword evidence="4" id="KW-0902">Two-component regulatory system</keyword>
<feature type="domain" description="OmpR/PhoB-type" evidence="11">
    <location>
        <begin position="131"/>
        <end position="230"/>
    </location>
</feature>
<reference evidence="12 13" key="1">
    <citation type="journal article" date="2019" name="Biochem. Eng. J.">
        <title>Metabolic engineering of the marine bacteria Neptunomonas concharum for the production of acetoin and meso-2,3-butanediol from acetate.</title>
        <authorList>
            <person name="Li W."/>
            <person name="Pu N."/>
            <person name="Liu C.-X."/>
            <person name="Yuan Q.-P."/>
            <person name="Li Z.-J."/>
        </authorList>
    </citation>
    <scope>NUCLEOTIDE SEQUENCE [LARGE SCALE GENOMIC DNA]</scope>
    <source>
        <strain evidence="12 13">JCM17730</strain>
    </source>
</reference>
<dbReference type="RefSeq" id="WP_138986119.1">
    <property type="nucleotide sequence ID" value="NZ_CP043869.1"/>
</dbReference>